<keyword evidence="3" id="KW-1133">Transmembrane helix</keyword>
<dbReference type="Proteomes" id="UP000673975">
    <property type="component" value="Unassembled WGS sequence"/>
</dbReference>
<evidence type="ECO:0000259" key="5">
    <source>
        <dbReference type="Pfam" id="PF25954"/>
    </source>
</evidence>
<dbReference type="SUPFAM" id="SSF111369">
    <property type="entry name" value="HlyD-like secretion proteins"/>
    <property type="match status" value="1"/>
</dbReference>
<name>A0A8J7UVP6_9BACT</name>
<evidence type="ECO:0000256" key="3">
    <source>
        <dbReference type="SAM" id="Phobius"/>
    </source>
</evidence>
<feature type="domain" description="YknX-like C-terminal permuted SH3-like" evidence="6">
    <location>
        <begin position="287"/>
        <end position="353"/>
    </location>
</feature>
<comment type="caution">
    <text evidence="7">The sequence shown here is derived from an EMBL/GenBank/DDBJ whole genome shotgun (WGS) entry which is preliminary data.</text>
</comment>
<dbReference type="GO" id="GO:0015562">
    <property type="term" value="F:efflux transmembrane transporter activity"/>
    <property type="evidence" value="ECO:0007669"/>
    <property type="project" value="TreeGrafter"/>
</dbReference>
<feature type="domain" description="CusB-like beta-barrel" evidence="5">
    <location>
        <begin position="206"/>
        <end position="278"/>
    </location>
</feature>
<evidence type="ECO:0000256" key="1">
    <source>
        <dbReference type="ARBA" id="ARBA00009477"/>
    </source>
</evidence>
<feature type="coiled-coil region" evidence="2">
    <location>
        <begin position="113"/>
        <end position="164"/>
    </location>
</feature>
<keyword evidence="2" id="KW-0175">Coiled coil</keyword>
<dbReference type="Pfam" id="PF25954">
    <property type="entry name" value="Beta-barrel_RND_2"/>
    <property type="match status" value="1"/>
</dbReference>
<feature type="domain" description="Multidrug resistance protein MdtA-like barrel-sandwich hybrid" evidence="4">
    <location>
        <begin position="87"/>
        <end position="193"/>
    </location>
</feature>
<reference evidence="7" key="1">
    <citation type="submission" date="2021-02" db="EMBL/GenBank/DDBJ databases">
        <title>Natronogracilivirga saccharolytica gen. nov. sp. nov. a new anaerobic, haloalkiliphilic carbohydrate-fermenting bacterium from soda lake and proposing of Cyclonatronumiaceae fam. nov. in the phylum Balneolaeota.</title>
        <authorList>
            <person name="Zhilina T.N."/>
            <person name="Sorokin D.Y."/>
            <person name="Zavarzina D.G."/>
            <person name="Toshchakov S.V."/>
            <person name="Kublanov I.V."/>
        </authorList>
    </citation>
    <scope>NUCLEOTIDE SEQUENCE</scope>
    <source>
        <strain evidence="7">Z-1702</strain>
    </source>
</reference>
<dbReference type="InterPro" id="IPR006143">
    <property type="entry name" value="RND_pump_MFP"/>
</dbReference>
<sequence>MEKRTNKKKEIGAALIITAVLIAAGFIFYQNNNQENESTVLYETEEDEAVPVRTVRVNRESWHLTRTYPGNIEQWEYAFISGAAGTRILSIHAREGDKVQKGDLLAEMDRSNLNQAEVQMNTACNEVRRLENLAEAGAVSGQQLEQAQAQYDNAKSSYEQLREDTDLRAPIDGVITDKYFVEGEQFSPGGERPSLMTLMTVDPVKVTINISERYFPLIYYGMEVDVMPDTYPGETFEGEVDFIGPTVDPVSRTFRVEIRIDNPDHRLSPGMFARVRMDMDEREDLFLPAAAVHREPGNQTRYVYRVNDGTAERADVQTGDRMEEMLQIRDGLNEGDQVIQEGAGRVESGSEVRIVE</sequence>
<keyword evidence="3" id="KW-0812">Transmembrane</keyword>
<keyword evidence="3" id="KW-0472">Membrane</keyword>
<feature type="transmembrane region" description="Helical" evidence="3">
    <location>
        <begin position="12"/>
        <end position="29"/>
    </location>
</feature>
<evidence type="ECO:0000313" key="8">
    <source>
        <dbReference type="Proteomes" id="UP000673975"/>
    </source>
</evidence>
<dbReference type="NCBIfam" id="TIGR01730">
    <property type="entry name" value="RND_mfp"/>
    <property type="match status" value="1"/>
</dbReference>
<dbReference type="InterPro" id="IPR058637">
    <property type="entry name" value="YknX-like_C"/>
</dbReference>
<dbReference type="InterPro" id="IPR058625">
    <property type="entry name" value="MdtA-like_BSH"/>
</dbReference>
<dbReference type="GO" id="GO:1990281">
    <property type="term" value="C:efflux pump complex"/>
    <property type="evidence" value="ECO:0007669"/>
    <property type="project" value="TreeGrafter"/>
</dbReference>
<evidence type="ECO:0000256" key="2">
    <source>
        <dbReference type="SAM" id="Coils"/>
    </source>
</evidence>
<accession>A0A8J7UVP6</accession>
<gene>
    <name evidence="7" type="ORF">NATSA_08835</name>
</gene>
<dbReference type="FunFam" id="2.40.30.170:FF:000010">
    <property type="entry name" value="Efflux RND transporter periplasmic adaptor subunit"/>
    <property type="match status" value="1"/>
</dbReference>
<dbReference type="Gene3D" id="2.40.30.170">
    <property type="match status" value="1"/>
</dbReference>
<comment type="similarity">
    <text evidence="1">Belongs to the membrane fusion protein (MFP) (TC 8.A.1) family.</text>
</comment>
<dbReference type="RefSeq" id="WP_210511794.1">
    <property type="nucleotide sequence ID" value="NZ_JAFIDN010000006.1"/>
</dbReference>
<dbReference type="InterPro" id="IPR058792">
    <property type="entry name" value="Beta-barrel_RND_2"/>
</dbReference>
<dbReference type="Gene3D" id="2.40.50.100">
    <property type="match status" value="1"/>
</dbReference>
<dbReference type="PANTHER" id="PTHR30469">
    <property type="entry name" value="MULTIDRUG RESISTANCE PROTEIN MDTA"/>
    <property type="match status" value="1"/>
</dbReference>
<evidence type="ECO:0000313" key="7">
    <source>
        <dbReference type="EMBL" id="MBP3192767.1"/>
    </source>
</evidence>
<dbReference type="Pfam" id="PF25917">
    <property type="entry name" value="BSH_RND"/>
    <property type="match status" value="1"/>
</dbReference>
<dbReference type="Pfam" id="PF25989">
    <property type="entry name" value="YknX_C"/>
    <property type="match status" value="1"/>
</dbReference>
<proteinExistence type="inferred from homology"/>
<dbReference type="AlphaFoldDB" id="A0A8J7UVP6"/>
<dbReference type="EMBL" id="JAFIDN010000006">
    <property type="protein sequence ID" value="MBP3192767.1"/>
    <property type="molecule type" value="Genomic_DNA"/>
</dbReference>
<evidence type="ECO:0000259" key="4">
    <source>
        <dbReference type="Pfam" id="PF25917"/>
    </source>
</evidence>
<keyword evidence="8" id="KW-1185">Reference proteome</keyword>
<evidence type="ECO:0000259" key="6">
    <source>
        <dbReference type="Pfam" id="PF25989"/>
    </source>
</evidence>
<dbReference type="Gene3D" id="2.40.420.20">
    <property type="match status" value="1"/>
</dbReference>
<protein>
    <submittedName>
        <fullName evidence="7">Efflux RND transporter periplasmic adaptor subunit</fullName>
    </submittedName>
</protein>
<organism evidence="7 8">
    <name type="scientific">Natronogracilivirga saccharolytica</name>
    <dbReference type="NCBI Taxonomy" id="2812953"/>
    <lineage>
        <taxon>Bacteria</taxon>
        <taxon>Pseudomonadati</taxon>
        <taxon>Balneolota</taxon>
        <taxon>Balneolia</taxon>
        <taxon>Balneolales</taxon>
        <taxon>Cyclonatronaceae</taxon>
        <taxon>Natronogracilivirga</taxon>
    </lineage>
</organism>
<dbReference type="Gene3D" id="1.10.287.470">
    <property type="entry name" value="Helix hairpin bin"/>
    <property type="match status" value="1"/>
</dbReference>